<evidence type="ECO:0000256" key="7">
    <source>
        <dbReference type="SAM" id="MobiDB-lite"/>
    </source>
</evidence>
<dbReference type="InterPro" id="IPR002859">
    <property type="entry name" value="PKD/REJ-like"/>
</dbReference>
<evidence type="ECO:0000256" key="5">
    <source>
        <dbReference type="ARBA" id="ARBA00023136"/>
    </source>
</evidence>
<dbReference type="SUPFAM" id="SSF49723">
    <property type="entry name" value="Lipase/lipooxygenase domain (PLAT/LH2 domain)"/>
    <property type="match status" value="1"/>
</dbReference>
<dbReference type="Pfam" id="PF02010">
    <property type="entry name" value="REJ"/>
    <property type="match status" value="1"/>
</dbReference>
<evidence type="ECO:0000259" key="9">
    <source>
        <dbReference type="PROSITE" id="PS50095"/>
    </source>
</evidence>
<evidence type="ECO:0000256" key="3">
    <source>
        <dbReference type="ARBA" id="ARBA00022737"/>
    </source>
</evidence>
<reference evidence="10" key="1">
    <citation type="submission" date="2015-12" db="EMBL/GenBank/DDBJ databases">
        <title>De novo transcriptome assembly of four potential Pierce s Disease insect vectors from Arizona vineyards.</title>
        <authorList>
            <person name="Tassone E.E."/>
        </authorList>
    </citation>
    <scope>NUCLEOTIDE SEQUENCE</scope>
</reference>
<dbReference type="GO" id="GO:0005886">
    <property type="term" value="C:plasma membrane"/>
    <property type="evidence" value="ECO:0007669"/>
    <property type="project" value="TreeGrafter"/>
</dbReference>
<feature type="non-terminal residue" evidence="10">
    <location>
        <position position="1392"/>
    </location>
</feature>
<dbReference type="InterPro" id="IPR001024">
    <property type="entry name" value="PLAT/LH2_dom"/>
</dbReference>
<name>A0A1B6CIM5_9HEMI</name>
<organism evidence="10">
    <name type="scientific">Clastoptera arizonana</name>
    <name type="common">Arizona spittle bug</name>
    <dbReference type="NCBI Taxonomy" id="38151"/>
    <lineage>
        <taxon>Eukaryota</taxon>
        <taxon>Metazoa</taxon>
        <taxon>Ecdysozoa</taxon>
        <taxon>Arthropoda</taxon>
        <taxon>Hexapoda</taxon>
        <taxon>Insecta</taxon>
        <taxon>Pterygota</taxon>
        <taxon>Neoptera</taxon>
        <taxon>Paraneoptera</taxon>
        <taxon>Hemiptera</taxon>
        <taxon>Auchenorrhyncha</taxon>
        <taxon>Cercopoidea</taxon>
        <taxon>Clastopteridae</taxon>
        <taxon>Clastoptera</taxon>
    </lineage>
</organism>
<evidence type="ECO:0000313" key="10">
    <source>
        <dbReference type="EMBL" id="JAS13261.1"/>
    </source>
</evidence>
<dbReference type="Gene3D" id="2.60.60.20">
    <property type="entry name" value="PLAT/LH2 domain"/>
    <property type="match status" value="1"/>
</dbReference>
<keyword evidence="4 8" id="KW-1133">Transmembrane helix</keyword>
<evidence type="ECO:0000256" key="4">
    <source>
        <dbReference type="ARBA" id="ARBA00022989"/>
    </source>
</evidence>
<dbReference type="PANTHER" id="PTHR46730:SF1">
    <property type="entry name" value="PLAT DOMAIN-CONTAINING PROTEIN"/>
    <property type="match status" value="1"/>
</dbReference>
<feature type="non-terminal residue" evidence="10">
    <location>
        <position position="1"/>
    </location>
</feature>
<dbReference type="Pfam" id="PF01477">
    <property type="entry name" value="PLAT"/>
    <property type="match status" value="1"/>
</dbReference>
<proteinExistence type="predicted"/>
<protein>
    <recommendedName>
        <fullName evidence="9">PLAT domain-containing protein</fullName>
    </recommendedName>
</protein>
<feature type="compositionally biased region" description="Basic and acidic residues" evidence="7">
    <location>
        <begin position="1344"/>
        <end position="1354"/>
    </location>
</feature>
<evidence type="ECO:0000256" key="2">
    <source>
        <dbReference type="ARBA" id="ARBA00022692"/>
    </source>
</evidence>
<accession>A0A1B6CIM5</accession>
<dbReference type="PANTHER" id="PTHR46730">
    <property type="entry name" value="POLYCYSTIN-1"/>
    <property type="match status" value="1"/>
</dbReference>
<feature type="region of interest" description="Disordered" evidence="7">
    <location>
        <begin position="1344"/>
        <end position="1392"/>
    </location>
</feature>
<dbReference type="GO" id="GO:0006816">
    <property type="term" value="P:calcium ion transport"/>
    <property type="evidence" value="ECO:0007669"/>
    <property type="project" value="TreeGrafter"/>
</dbReference>
<evidence type="ECO:0000256" key="1">
    <source>
        <dbReference type="ARBA" id="ARBA00004370"/>
    </source>
</evidence>
<keyword evidence="3" id="KW-0677">Repeat</keyword>
<dbReference type="GO" id="GO:0005261">
    <property type="term" value="F:monoatomic cation channel activity"/>
    <property type="evidence" value="ECO:0007669"/>
    <property type="project" value="TreeGrafter"/>
</dbReference>
<evidence type="ECO:0000256" key="6">
    <source>
        <dbReference type="PROSITE-ProRule" id="PRU00152"/>
    </source>
</evidence>
<dbReference type="SMART" id="SM00308">
    <property type="entry name" value="LH2"/>
    <property type="match status" value="1"/>
</dbReference>
<dbReference type="InterPro" id="IPR036392">
    <property type="entry name" value="PLAT/LH2_dom_sf"/>
</dbReference>
<feature type="domain" description="PLAT" evidence="9">
    <location>
        <begin position="1088"/>
        <end position="1205"/>
    </location>
</feature>
<dbReference type="EMBL" id="GEDC01024037">
    <property type="protein sequence ID" value="JAS13261.1"/>
    <property type="molecule type" value="Transcribed_RNA"/>
</dbReference>
<comment type="caution">
    <text evidence="6">Lacks conserved residue(s) required for the propagation of feature annotation.</text>
</comment>
<keyword evidence="5 8" id="KW-0472">Membrane</keyword>
<feature type="compositionally biased region" description="Acidic residues" evidence="7">
    <location>
        <begin position="1367"/>
        <end position="1392"/>
    </location>
</feature>
<sequence>FVQEIKVVYLPTQIALTYQICLVMVKEFGDEFKLLFYNGYGEIISYDSSKFHLSSPQKYFLERNNLSSQMRMLLPDENYYFLPINLSYPITKTGEGLMKGHDKLNSIVGSTKRFSITVFNNFYKEFYQEYTKIILFPGNLKDTCSTNINIHGCTDDSREVPQYLVNSSWEVQYLNNYSSCSAELDLLNVWKVWKLTLNHDDIESETVMKVKGKVNHCLMKSFSFTQGMYKLQLLIGADTLNDKKLQNFANCYFEIVASPVVVFIEGGYSRTVKFDEPLVLNASRTYDPNQQYDDKQGLTFTWHCTDPEDFCQPFTTQDPIYVINGPFEIGKVFTFNLKVRNKIQNIKPSSVKQEVIVKGRGETAIVLNCIQNCGPGNKVNPNTSVYLEAHVVNKEFKGNPQFSWLNREGNNLDVPIRNSNHSALLEIKPNIMKTGLIYTYTVLELNSQEKATIRLTVTDINIFGDCTVFPKVGMIGYTFYNITCTGFQSSDKNEKLLYYFYEKDITKTGLGILLEMNIKGFVHNLMLTEENIVVRVIKSDVIFDERNCTITMIKNEPPAEFISSLLGHLNENVNSRNLSDHLQIVSRIASVLEYIPNIKQVVQKMILSILKKSIHGFSDFTKVLAVLNKVLVKGYNKKPSWINRNTVIVSSKLINTLVNELDKQIPQNMFKSNKNLMQKEILESAYSFLSSADVIVESITIRPIKSKRSVDRISNLIAFIEDSKIPSMVLASLHRISNLFVSILEPPQSEIIIKSRKFLLWIKVDVLNEFKKSKQFPENSTSSVKFSYPLIESIEKFTNIISMQIIVMFEDIFKYHCNTIPINTEVLSVRVNRKTNYNSIFNIIDFTKPLDIYLKVLFKNKSTVFSSVTQANPVLNPDHQDMSITVYKMKPPMYLGNAKVFVTLVDSQLNCSIRVIFLEGTRPDYKTMISSSHTLTMQSQLYSKSFHVYNSNDSMYLGFIPGVEVSQDSTISFNFEVYYIQCLTKFNNDWINKECIVGEETTEDQVHCSCRHLSVFGGGIVVPPKTIDPIHEVNLFLKINENPIGVILVSSVLIIYLILLVWTKHKDSKDILQRTVIVLEDNFPREEWSYLVTVYTGWWMGAGTDANVAIQIFGTMSNSRVHILRSSKRKVLKRHCDDWFLVFTPQSLGEINKIHIWHDCSGNSPDWYCSKIIIYDLLKKRDYYFPCGLWLSIKEDKMFPEAVLYPLDTTEILRRDKMAFDNTLFGFRETHLWISIFLRHPRSSFTRSQRLSAIVCLTMLTMLSSIMFYGVIEETGSDFPVYSINKMGILVAIESQILVQPFVFLILFCFKKSRVITDTEKKEFEKRMEEWAFYQEQRKIHSEMLRKDKQESKTANRIPKPIKKEYEEEVAIGDEDEEEDDEELKEEENQSE</sequence>
<comment type="subcellular location">
    <subcellularLocation>
        <location evidence="1">Membrane</location>
    </subcellularLocation>
</comment>
<evidence type="ECO:0000256" key="8">
    <source>
        <dbReference type="SAM" id="Phobius"/>
    </source>
</evidence>
<feature type="transmembrane region" description="Helical" evidence="8">
    <location>
        <begin position="1044"/>
        <end position="1062"/>
    </location>
</feature>
<feature type="transmembrane region" description="Helical" evidence="8">
    <location>
        <begin position="1251"/>
        <end position="1272"/>
    </location>
</feature>
<feature type="transmembrane region" description="Helical" evidence="8">
    <location>
        <begin position="1287"/>
        <end position="1310"/>
    </location>
</feature>
<gene>
    <name evidence="10" type="ORF">g.8746</name>
</gene>
<keyword evidence="2 8" id="KW-0812">Transmembrane</keyword>
<dbReference type="PROSITE" id="PS50095">
    <property type="entry name" value="PLAT"/>
    <property type="match status" value="1"/>
</dbReference>